<feature type="region of interest" description="Disordered" evidence="1">
    <location>
        <begin position="444"/>
        <end position="480"/>
    </location>
</feature>
<protein>
    <recommendedName>
        <fullName evidence="6">DUF4218 domain-containing protein</fullName>
    </recommendedName>
</protein>
<dbReference type="PANTHER" id="PTHR48258:SF15">
    <property type="entry name" value="OS02G0543900 PROTEIN"/>
    <property type="match status" value="1"/>
</dbReference>
<feature type="domain" description="DUF4216" evidence="2">
    <location>
        <begin position="604"/>
        <end position="663"/>
    </location>
</feature>
<dbReference type="Pfam" id="PF13960">
    <property type="entry name" value="DUF4218"/>
    <property type="match status" value="1"/>
</dbReference>
<dbReference type="Pfam" id="PF02992">
    <property type="entry name" value="Transposase_21"/>
    <property type="match status" value="1"/>
</dbReference>
<dbReference type="EMBL" id="JARYMX010000003">
    <property type="protein sequence ID" value="KAJ9556530.1"/>
    <property type="molecule type" value="Genomic_DNA"/>
</dbReference>
<proteinExistence type="predicted"/>
<evidence type="ECO:0000313" key="4">
    <source>
        <dbReference type="EMBL" id="KAJ9556530.1"/>
    </source>
</evidence>
<sequence length="677" mass="79291">MSVSYSIWPVFVIPYNLPPRYVMKQPNLILSLTIPGPKGHGNKIDVYMQPLIEELQELWDVGVVTFDASMNENFQMKAAVLSTISDFPGYANLPGWSNKGEYACPLCAFDKTSKWLDHGRKWCYMGHRRWLQVDHCWRKDTRSFDGREELRNGPIPPSGDLVLDQLKDVDFLVDNLEKSPWKKKSIFFRLPYWKTLLLCHNLDVMHIEKNICDNIVGTLLGQVGNLQKIGIREELHPKIHPQSNNTYLSKACYEMTQAEKDMFLQTLKSIRPPDEYSSNISRCVEVKERKLMGMKSYDCHMLMQEYLLIALQGTLPNHVSATIIELCDYFTRICLKDLTEADLQFLESRVVVTLCKMEQVLPPSFFTIMVHLVIHLVREVHLGGPITFRWMYPIERDLLTVKSYVNNRAYPEGSIAEGYLARENLTFCSRYLCGVETLFSRPIRNDDDDNQNEVEESNFLRPGRPLGQHANSQLSSRKRKRFPKCEIDDKSLKQAHRYVLFNVNSITPFREKHKNLVKGQNRSRRRLPEHELEKMHCENFSEWFQKRVARLEEKMDPRVMEEIKWLTRGQNNFVKRYPGYFVKGYHFHTKEHERFLRTQNSGVCDWVDTNRGYKRDEFGVALVNFSHVVHTDANTLDDPFVLASKVDKVFYAHDPKLEDWFVVRMRLTCFVIVIKIL</sequence>
<comment type="caution">
    <text evidence="4">The sequence shown here is derived from an EMBL/GenBank/DDBJ whole genome shotgun (WGS) entry which is preliminary data.</text>
</comment>
<dbReference type="PANTHER" id="PTHR48258">
    <property type="entry name" value="DUF4218 DOMAIN-CONTAINING PROTEIN-RELATED"/>
    <property type="match status" value="1"/>
</dbReference>
<dbReference type="InterPro" id="IPR025452">
    <property type="entry name" value="DUF4218"/>
</dbReference>
<dbReference type="Pfam" id="PF13952">
    <property type="entry name" value="DUF4216"/>
    <property type="match status" value="1"/>
</dbReference>
<evidence type="ECO:0000256" key="1">
    <source>
        <dbReference type="SAM" id="MobiDB-lite"/>
    </source>
</evidence>
<feature type="domain" description="DUF4218" evidence="3">
    <location>
        <begin position="334"/>
        <end position="445"/>
    </location>
</feature>
<keyword evidence="5" id="KW-1185">Reference proteome</keyword>
<evidence type="ECO:0000259" key="2">
    <source>
        <dbReference type="Pfam" id="PF13952"/>
    </source>
</evidence>
<reference evidence="4" key="1">
    <citation type="submission" date="2023-03" db="EMBL/GenBank/DDBJ databases">
        <title>Chromosome-scale reference genome and RAD-based genetic map of yellow starthistle (Centaurea solstitialis) reveal putative structural variation and QTLs associated with invader traits.</title>
        <authorList>
            <person name="Reatini B."/>
            <person name="Cang F.A."/>
            <person name="Jiang Q."/>
            <person name="Mckibben M.T.W."/>
            <person name="Barker M.S."/>
            <person name="Rieseberg L.H."/>
            <person name="Dlugosch K.M."/>
        </authorList>
    </citation>
    <scope>NUCLEOTIDE SEQUENCE</scope>
    <source>
        <strain evidence="4">CAN-66</strain>
        <tissue evidence="4">Leaf</tissue>
    </source>
</reference>
<evidence type="ECO:0000259" key="3">
    <source>
        <dbReference type="Pfam" id="PF13960"/>
    </source>
</evidence>
<name>A0AA38T8V8_9ASTR</name>
<dbReference type="InterPro" id="IPR004242">
    <property type="entry name" value="Transposase_21"/>
</dbReference>
<feature type="compositionally biased region" description="Acidic residues" evidence="1">
    <location>
        <begin position="446"/>
        <end position="456"/>
    </location>
</feature>
<dbReference type="InterPro" id="IPR025312">
    <property type="entry name" value="DUF4216"/>
</dbReference>
<organism evidence="4 5">
    <name type="scientific">Centaurea solstitialis</name>
    <name type="common">yellow star-thistle</name>
    <dbReference type="NCBI Taxonomy" id="347529"/>
    <lineage>
        <taxon>Eukaryota</taxon>
        <taxon>Viridiplantae</taxon>
        <taxon>Streptophyta</taxon>
        <taxon>Embryophyta</taxon>
        <taxon>Tracheophyta</taxon>
        <taxon>Spermatophyta</taxon>
        <taxon>Magnoliopsida</taxon>
        <taxon>eudicotyledons</taxon>
        <taxon>Gunneridae</taxon>
        <taxon>Pentapetalae</taxon>
        <taxon>asterids</taxon>
        <taxon>campanulids</taxon>
        <taxon>Asterales</taxon>
        <taxon>Asteraceae</taxon>
        <taxon>Carduoideae</taxon>
        <taxon>Cardueae</taxon>
        <taxon>Centaureinae</taxon>
        <taxon>Centaurea</taxon>
    </lineage>
</organism>
<dbReference type="AlphaFoldDB" id="A0AA38T8V8"/>
<evidence type="ECO:0008006" key="6">
    <source>
        <dbReference type="Google" id="ProtNLM"/>
    </source>
</evidence>
<evidence type="ECO:0000313" key="5">
    <source>
        <dbReference type="Proteomes" id="UP001172457"/>
    </source>
</evidence>
<dbReference type="Proteomes" id="UP001172457">
    <property type="component" value="Chromosome 3"/>
</dbReference>
<gene>
    <name evidence="4" type="ORF">OSB04_011144</name>
</gene>
<accession>A0AA38T8V8</accession>